<reference evidence="2 3" key="1">
    <citation type="submission" date="2019-03" db="EMBL/GenBank/DDBJ databases">
        <authorList>
            <person name="Kim M.K.M."/>
        </authorList>
    </citation>
    <scope>NUCLEOTIDE SEQUENCE [LARGE SCALE GENOMIC DNA]</scope>
    <source>
        <strain evidence="2 3">18JY21-1</strain>
    </source>
</reference>
<dbReference type="Proteomes" id="UP000295418">
    <property type="component" value="Unassembled WGS sequence"/>
</dbReference>
<evidence type="ECO:0000259" key="1">
    <source>
        <dbReference type="Pfam" id="PF09084"/>
    </source>
</evidence>
<dbReference type="PANTHER" id="PTHR31528">
    <property type="entry name" value="4-AMINO-5-HYDROXYMETHYL-2-METHYLPYRIMIDINE PHOSPHATE SYNTHASE THI11-RELATED"/>
    <property type="match status" value="1"/>
</dbReference>
<accession>A0A4R4ED21</accession>
<dbReference type="InterPro" id="IPR015168">
    <property type="entry name" value="SsuA/THI5"/>
</dbReference>
<feature type="domain" description="SsuA/THI5-like" evidence="1">
    <location>
        <begin position="43"/>
        <end position="256"/>
    </location>
</feature>
<dbReference type="EMBL" id="SKFG01000008">
    <property type="protein sequence ID" value="TCZ77864.1"/>
    <property type="molecule type" value="Genomic_DNA"/>
</dbReference>
<comment type="caution">
    <text evidence="2">The sequence shown here is derived from an EMBL/GenBank/DDBJ whole genome shotgun (WGS) entry which is preliminary data.</text>
</comment>
<organism evidence="2 3">
    <name type="scientific">Paenibacillus albiflavus</name>
    <dbReference type="NCBI Taxonomy" id="2545760"/>
    <lineage>
        <taxon>Bacteria</taxon>
        <taxon>Bacillati</taxon>
        <taxon>Bacillota</taxon>
        <taxon>Bacilli</taxon>
        <taxon>Bacillales</taxon>
        <taxon>Paenibacillaceae</taxon>
        <taxon>Paenibacillus</taxon>
    </lineage>
</organism>
<gene>
    <name evidence="2" type="ORF">E0485_09875</name>
</gene>
<dbReference type="Gene3D" id="3.40.190.10">
    <property type="entry name" value="Periplasmic binding protein-like II"/>
    <property type="match status" value="2"/>
</dbReference>
<proteinExistence type="predicted"/>
<keyword evidence="3" id="KW-1185">Reference proteome</keyword>
<protein>
    <submittedName>
        <fullName evidence="2">ABC transporter substrate-binding protein</fullName>
    </submittedName>
</protein>
<dbReference type="Pfam" id="PF09084">
    <property type="entry name" value="NMT1"/>
    <property type="match status" value="1"/>
</dbReference>
<sequence>MLALMMVGCSSKDQAANTSSPAPAATANDKLTPVKVVLDWMPNTNHTGLYVAKDLGFYKEQGLDVEIIQPGANGADTMVASGEAAFGVSYQENVTHARTQDVPLVSIAAIIQHNTSGFASAADKNITRPKDFEGKTYVGFGGPAEQAVIDSLMQQDNADASKVKIINGGDVDFFTAMHKDVDLAWIFYGWTGVEAELRGEKLNVVYLKDYTDKLDYYTPILVTNEQMIGSQPEIVKAFMKATAQGYQYAIDKPEEAAQILVKLVPDLDDKLVVASQKWLASKYKDDAERWGIQKESVWQNYADWMLEHKLLDKKLDVKTAFTNEFIPE</sequence>
<evidence type="ECO:0000313" key="3">
    <source>
        <dbReference type="Proteomes" id="UP000295418"/>
    </source>
</evidence>
<dbReference type="OrthoDB" id="9815602at2"/>
<evidence type="ECO:0000313" key="2">
    <source>
        <dbReference type="EMBL" id="TCZ77864.1"/>
    </source>
</evidence>
<dbReference type="SUPFAM" id="SSF53850">
    <property type="entry name" value="Periplasmic binding protein-like II"/>
    <property type="match status" value="1"/>
</dbReference>
<dbReference type="AlphaFoldDB" id="A0A4R4ED21"/>
<name>A0A4R4ED21_9BACL</name>
<dbReference type="PANTHER" id="PTHR31528:SF3">
    <property type="entry name" value="THIAMINE BIOSYNTHESIS PROTEIN HI_0357-RELATED"/>
    <property type="match status" value="1"/>
</dbReference>
<dbReference type="InterPro" id="IPR027939">
    <property type="entry name" value="NMT1/THI5"/>
</dbReference>
<dbReference type="GO" id="GO:0009228">
    <property type="term" value="P:thiamine biosynthetic process"/>
    <property type="evidence" value="ECO:0007669"/>
    <property type="project" value="InterPro"/>
</dbReference>